<dbReference type="EMBL" id="JAUFQC010000027">
    <property type="protein sequence ID" value="MDN3612356.1"/>
    <property type="molecule type" value="Genomic_DNA"/>
</dbReference>
<gene>
    <name evidence="1" type="ORF">QWZ16_22420</name>
</gene>
<sequence length="345" mass="37965">MQSKYLLVIGLLFAGVFGFWFWPEAVDTSQYAASQTSTDRGGSMALMQNKVSKLTSIPTAPQSTRLLESSQASLQQVALLHQQSLQYPSYSQPITDAHSPYLSWNDFDSVETPVLNGKVTASLSLAKYRYFFPEVIEVELRSQAASTTAQLDIVSVETQSVLQSHVSDDGQWGIVPNQSWPQEIRLIARVDFEQGQDVVSADIRLYHSVASVSDVGEGYAQGPDMKVPMILDVGKAGIYRVRANLYQSGGGAIASLVEKQRLSTGLQNMELKVFKGVLPSGSNALELRDVMIERMSSYPGEKAGYGKSESKAYPVGTFDTDSLSDDAYQMTEQEKQQLTFLQQLL</sequence>
<name>A0ABT8BYW2_9VIBR</name>
<dbReference type="Proteomes" id="UP001238540">
    <property type="component" value="Unassembled WGS sequence"/>
</dbReference>
<keyword evidence="2" id="KW-1185">Reference proteome</keyword>
<accession>A0ABT8BYW2</accession>
<proteinExistence type="predicted"/>
<reference evidence="2" key="1">
    <citation type="journal article" date="2019" name="Int. J. Syst. Evol. Microbiol.">
        <title>The Global Catalogue of Microorganisms (GCM) 10K type strain sequencing project: providing services to taxonomists for standard genome sequencing and annotation.</title>
        <authorList>
            <consortium name="The Broad Institute Genomics Platform"/>
            <consortium name="The Broad Institute Genome Sequencing Center for Infectious Disease"/>
            <person name="Wu L."/>
            <person name="Ma J."/>
        </authorList>
    </citation>
    <scope>NUCLEOTIDE SEQUENCE [LARGE SCALE GENOMIC DNA]</scope>
    <source>
        <strain evidence="2">CECT 7398</strain>
    </source>
</reference>
<evidence type="ECO:0000313" key="1">
    <source>
        <dbReference type="EMBL" id="MDN3612356.1"/>
    </source>
</evidence>
<evidence type="ECO:0000313" key="2">
    <source>
        <dbReference type="Proteomes" id="UP001238540"/>
    </source>
</evidence>
<dbReference type="RefSeq" id="WP_076589763.1">
    <property type="nucleotide sequence ID" value="NZ_JABEYA020000010.1"/>
</dbReference>
<protein>
    <submittedName>
        <fullName evidence="1">Uncharacterized protein</fullName>
    </submittedName>
</protein>
<comment type="caution">
    <text evidence="1">The sequence shown here is derived from an EMBL/GenBank/DDBJ whole genome shotgun (WGS) entry which is preliminary data.</text>
</comment>
<organism evidence="1 2">
    <name type="scientific">Vibrio ostreicida</name>
    <dbReference type="NCBI Taxonomy" id="526588"/>
    <lineage>
        <taxon>Bacteria</taxon>
        <taxon>Pseudomonadati</taxon>
        <taxon>Pseudomonadota</taxon>
        <taxon>Gammaproteobacteria</taxon>
        <taxon>Vibrionales</taxon>
        <taxon>Vibrionaceae</taxon>
        <taxon>Vibrio</taxon>
    </lineage>
</organism>